<dbReference type="OrthoDB" id="10056816at2759"/>
<protein>
    <submittedName>
        <fullName evidence="2">Uncharacterized protein</fullName>
    </submittedName>
</protein>
<dbReference type="AlphaFoldDB" id="A0A8S3ZUC9"/>
<organism evidence="2 3">
    <name type="scientific">Candidula unifasciata</name>
    <dbReference type="NCBI Taxonomy" id="100452"/>
    <lineage>
        <taxon>Eukaryota</taxon>
        <taxon>Metazoa</taxon>
        <taxon>Spiralia</taxon>
        <taxon>Lophotrochozoa</taxon>
        <taxon>Mollusca</taxon>
        <taxon>Gastropoda</taxon>
        <taxon>Heterobranchia</taxon>
        <taxon>Euthyneura</taxon>
        <taxon>Panpulmonata</taxon>
        <taxon>Eupulmonata</taxon>
        <taxon>Stylommatophora</taxon>
        <taxon>Helicina</taxon>
        <taxon>Helicoidea</taxon>
        <taxon>Geomitridae</taxon>
        <taxon>Candidula</taxon>
    </lineage>
</organism>
<sequence length="141" mass="16414">MPWDYEVVEAFFLNQRNQYLEVELSPHGQHLLLMLNGQRNMVKDKLPLRTFSADISGNTWTGQAVLPRSYFPPGVTKFNAYAIHGQGSNRVYESLYPAKNLDQPDFHRLEFFQDINMTQVLDHYDPHQVSNLWLPYETVVG</sequence>
<dbReference type="Gene3D" id="2.60.40.1190">
    <property type="match status" value="1"/>
</dbReference>
<gene>
    <name evidence="2" type="ORF">CUNI_LOCUS16960</name>
</gene>
<dbReference type="Proteomes" id="UP000678393">
    <property type="component" value="Unassembled WGS sequence"/>
</dbReference>
<evidence type="ECO:0000256" key="1">
    <source>
        <dbReference type="ARBA" id="ARBA00038085"/>
    </source>
</evidence>
<dbReference type="EMBL" id="CAJHNH020004621">
    <property type="protein sequence ID" value="CAG5131402.1"/>
    <property type="molecule type" value="Genomic_DNA"/>
</dbReference>
<accession>A0A8S3ZUC9</accession>
<keyword evidence="3" id="KW-1185">Reference proteome</keyword>
<name>A0A8S3ZUC9_9EUPU</name>
<evidence type="ECO:0000313" key="3">
    <source>
        <dbReference type="Proteomes" id="UP000678393"/>
    </source>
</evidence>
<reference evidence="2" key="1">
    <citation type="submission" date="2021-04" db="EMBL/GenBank/DDBJ databases">
        <authorList>
            <consortium name="Molecular Ecology Group"/>
        </authorList>
    </citation>
    <scope>NUCLEOTIDE SEQUENCE</scope>
</reference>
<dbReference type="PANTHER" id="PTHR31475:SF5">
    <property type="entry name" value="UPF0462 PROTEIN C4ORF33 HOMOLOG"/>
    <property type="match status" value="1"/>
</dbReference>
<dbReference type="PANTHER" id="PTHR31475">
    <property type="entry name" value="UPF0462 PROTEIN"/>
    <property type="match status" value="1"/>
</dbReference>
<proteinExistence type="inferred from homology"/>
<evidence type="ECO:0000313" key="2">
    <source>
        <dbReference type="EMBL" id="CAG5131402.1"/>
    </source>
</evidence>
<comment type="caution">
    <text evidence="2">The sequence shown here is derived from an EMBL/GenBank/DDBJ whole genome shotgun (WGS) entry which is preliminary data.</text>
</comment>
<comment type="similarity">
    <text evidence="1">Belongs to the UPF0462 family.</text>
</comment>